<sequence>MTASARGLDESRIQREWPEPMTAKQLDQQYPGIFDGVMLLSGAANIIMQLALPGVGYGVKESRVESGNIFRHPIKRSRTTFTYLAVAMLGTTEEKLAYRKAVNRSHAHVHSTEHSPVEYNAFDPELQLWVAACLYWGFTDTNEKLRGRWTREQKQRFYDQARPLGTTLQVRPDMWPRDLDAFEQYWQAGLQKLQIDEPVRQMLEDIARLKFLSPISQRLFGNFNLLMTAGFLPPQVREKMKFHWSDKHQQRFQRHLRLIGGFSRLLPRPIRQMPYNLIMWGFRRRLATGKPLV</sequence>
<gene>
    <name evidence="2" type="ORF">A11A3_04320</name>
</gene>
<dbReference type="STRING" id="1177179.A11A3_04320"/>
<feature type="domain" description="ER-bound oxygenase mpaB/mpaB'/Rubber oxygenase catalytic" evidence="1">
    <location>
        <begin position="36"/>
        <end position="259"/>
    </location>
</feature>
<dbReference type="PANTHER" id="PTHR36151">
    <property type="entry name" value="BLR2777 PROTEIN"/>
    <property type="match status" value="1"/>
</dbReference>
<accession>L0WEL8</accession>
<organism evidence="2 3">
    <name type="scientific">Alcanivorax hongdengensis A-11-3</name>
    <dbReference type="NCBI Taxonomy" id="1177179"/>
    <lineage>
        <taxon>Bacteria</taxon>
        <taxon>Pseudomonadati</taxon>
        <taxon>Pseudomonadota</taxon>
        <taxon>Gammaproteobacteria</taxon>
        <taxon>Oceanospirillales</taxon>
        <taxon>Alcanivoracaceae</taxon>
        <taxon>Alcanivorax</taxon>
    </lineage>
</organism>
<evidence type="ECO:0000313" key="3">
    <source>
        <dbReference type="Proteomes" id="UP000010164"/>
    </source>
</evidence>
<dbReference type="PATRIC" id="fig|1177179.3.peg.861"/>
<dbReference type="OrthoDB" id="3422701at2"/>
<dbReference type="AlphaFoldDB" id="L0WEL8"/>
<proteinExistence type="predicted"/>
<dbReference type="EMBL" id="AMRJ01000004">
    <property type="protein sequence ID" value="EKF75174.1"/>
    <property type="molecule type" value="Genomic_DNA"/>
</dbReference>
<evidence type="ECO:0000259" key="1">
    <source>
        <dbReference type="Pfam" id="PF09995"/>
    </source>
</evidence>
<dbReference type="eggNOG" id="COG3662">
    <property type="taxonomic scope" value="Bacteria"/>
</dbReference>
<reference evidence="2 3" key="1">
    <citation type="journal article" date="2012" name="J. Bacteriol.">
        <title>Genome Sequence of the Alkane-Degrading Bacterium Alcanivorax hongdengensis Type Strain A-11-3.</title>
        <authorList>
            <person name="Lai Q."/>
            <person name="Shao Z."/>
        </authorList>
    </citation>
    <scope>NUCLEOTIDE SEQUENCE [LARGE SCALE GENOMIC DNA]</scope>
    <source>
        <strain evidence="2 3">A-11-3</strain>
    </source>
</reference>
<dbReference type="PANTHER" id="PTHR36151:SF3">
    <property type="entry name" value="ER-BOUND OXYGENASE MPAB_MPAB'_RUBBER OXYGENASE CATALYTIC DOMAIN-CONTAINING PROTEIN"/>
    <property type="match status" value="1"/>
</dbReference>
<evidence type="ECO:0000313" key="2">
    <source>
        <dbReference type="EMBL" id="EKF75174.1"/>
    </source>
</evidence>
<protein>
    <recommendedName>
        <fullName evidence="1">ER-bound oxygenase mpaB/mpaB'/Rubber oxygenase catalytic domain-containing protein</fullName>
    </recommendedName>
</protein>
<dbReference type="GO" id="GO:0016491">
    <property type="term" value="F:oxidoreductase activity"/>
    <property type="evidence" value="ECO:0007669"/>
    <property type="project" value="InterPro"/>
</dbReference>
<comment type="caution">
    <text evidence="2">The sequence shown here is derived from an EMBL/GenBank/DDBJ whole genome shotgun (WGS) entry which is preliminary data.</text>
</comment>
<name>L0WEL8_9GAMM</name>
<dbReference type="RefSeq" id="WP_008928049.1">
    <property type="nucleotide sequence ID" value="NZ_AMRJ01000004.1"/>
</dbReference>
<dbReference type="InterPro" id="IPR018713">
    <property type="entry name" value="MPAB/Lcp_cat_dom"/>
</dbReference>
<dbReference type="Proteomes" id="UP000010164">
    <property type="component" value="Unassembled WGS sequence"/>
</dbReference>
<dbReference type="Pfam" id="PF09995">
    <property type="entry name" value="MPAB_Lcp_cat"/>
    <property type="match status" value="1"/>
</dbReference>
<keyword evidence="3" id="KW-1185">Reference proteome</keyword>